<organism evidence="1 2">
    <name type="scientific">Vibrio rumoiensis</name>
    <dbReference type="NCBI Taxonomy" id="76258"/>
    <lineage>
        <taxon>Bacteria</taxon>
        <taxon>Pseudomonadati</taxon>
        <taxon>Pseudomonadota</taxon>
        <taxon>Gammaproteobacteria</taxon>
        <taxon>Vibrionales</taxon>
        <taxon>Vibrionaceae</taxon>
        <taxon>Vibrio</taxon>
    </lineage>
</organism>
<reference evidence="1 2" key="1">
    <citation type="submission" date="2024-10" db="EMBL/GenBank/DDBJ databases">
        <authorList>
            <person name="Yibar A."/>
            <person name="Saticioglu I.B."/>
            <person name="Duman M."/>
            <person name="Ajmi N."/>
            <person name="Gurler F."/>
            <person name="Ay H."/>
            <person name="Onuk E."/>
            <person name="Guler S."/>
            <person name="Romalde J.L."/>
        </authorList>
    </citation>
    <scope>NUCLEOTIDE SEQUENCE [LARGE SCALE GENOMIC DNA]</scope>
    <source>
        <strain evidence="1 2">14-MA-B</strain>
    </source>
</reference>
<evidence type="ECO:0000313" key="2">
    <source>
        <dbReference type="Proteomes" id="UP001607151"/>
    </source>
</evidence>
<dbReference type="InterPro" id="IPR010260">
    <property type="entry name" value="AlpA"/>
</dbReference>
<dbReference type="Proteomes" id="UP001607151">
    <property type="component" value="Unassembled WGS sequence"/>
</dbReference>
<evidence type="ECO:0000313" key="1">
    <source>
        <dbReference type="EMBL" id="MFH0267193.1"/>
    </source>
</evidence>
<sequence>MTDRVLNMHQILEITNKSRATIYSWMKKGYFPKQRQFGPNSIGWWESDIKKWAEQINTVH</sequence>
<dbReference type="EMBL" id="JBIHSN010000003">
    <property type="protein sequence ID" value="MFH0267193.1"/>
    <property type="molecule type" value="Genomic_DNA"/>
</dbReference>
<dbReference type="SUPFAM" id="SSF46955">
    <property type="entry name" value="Putative DNA-binding domain"/>
    <property type="match status" value="1"/>
</dbReference>
<dbReference type="RefSeq" id="WP_394608700.1">
    <property type="nucleotide sequence ID" value="NZ_JBIHSN010000003.1"/>
</dbReference>
<name>A0ABW7J3B4_9VIBR</name>
<dbReference type="PANTHER" id="PTHR36154">
    <property type="entry name" value="DNA-BINDING TRANSCRIPTIONAL ACTIVATOR ALPA"/>
    <property type="match status" value="1"/>
</dbReference>
<dbReference type="PANTHER" id="PTHR36154:SF1">
    <property type="entry name" value="DNA-BINDING TRANSCRIPTIONAL ACTIVATOR ALPA"/>
    <property type="match status" value="1"/>
</dbReference>
<keyword evidence="2" id="KW-1185">Reference proteome</keyword>
<gene>
    <name evidence="1" type="ORF">ACGRQ9_17245</name>
</gene>
<accession>A0ABW7J3B4</accession>
<dbReference type="InterPro" id="IPR052931">
    <property type="entry name" value="Prophage_regulatory_activator"/>
</dbReference>
<protein>
    <submittedName>
        <fullName evidence="1">Helix-turn-helix transcriptional regulator</fullName>
    </submittedName>
</protein>
<dbReference type="Gene3D" id="1.10.238.160">
    <property type="match status" value="1"/>
</dbReference>
<proteinExistence type="predicted"/>
<dbReference type="InterPro" id="IPR009061">
    <property type="entry name" value="DNA-bd_dom_put_sf"/>
</dbReference>
<comment type="caution">
    <text evidence="1">The sequence shown here is derived from an EMBL/GenBank/DDBJ whole genome shotgun (WGS) entry which is preliminary data.</text>
</comment>
<dbReference type="Pfam" id="PF05930">
    <property type="entry name" value="Phage_AlpA"/>
    <property type="match status" value="1"/>
</dbReference>